<sequence length="92" mass="10400">MTLDLPLLATGQLSKVRFPIELFCVGIPFVVSRKPQQRQTRLLRLCLAIMLHKISKPARFQSYYARASRHTVSSLDRNLVFCVCVALGPSRA</sequence>
<dbReference type="EMBL" id="VXIT01000009">
    <property type="protein sequence ID" value="KAA6410197.1"/>
    <property type="molecule type" value="Genomic_DNA"/>
</dbReference>
<dbReference type="Proteomes" id="UP000324767">
    <property type="component" value="Unassembled WGS sequence"/>
</dbReference>
<reference evidence="1 2" key="1">
    <citation type="submission" date="2019-09" db="EMBL/GenBank/DDBJ databases">
        <title>The hologenome of the rock-dwelling lichen Lasallia pustulata.</title>
        <authorList>
            <person name="Greshake Tzovaras B."/>
            <person name="Segers F."/>
            <person name="Bicker A."/>
            <person name="Dal Grande F."/>
            <person name="Otte J."/>
            <person name="Hankeln T."/>
            <person name="Schmitt I."/>
            <person name="Ebersberger I."/>
        </authorList>
    </citation>
    <scope>NUCLEOTIDE SEQUENCE [LARGE SCALE GENOMIC DNA]</scope>
    <source>
        <strain evidence="1">A1-1</strain>
    </source>
</reference>
<name>A0A5M8PL40_9LECA</name>
<protein>
    <submittedName>
        <fullName evidence="1">Uncharacterized protein</fullName>
    </submittedName>
</protein>
<gene>
    <name evidence="1" type="ORF">FRX48_05618</name>
</gene>
<proteinExistence type="predicted"/>
<evidence type="ECO:0000313" key="1">
    <source>
        <dbReference type="EMBL" id="KAA6410197.1"/>
    </source>
</evidence>
<dbReference type="AlphaFoldDB" id="A0A5M8PL40"/>
<organism evidence="1 2">
    <name type="scientific">Lasallia pustulata</name>
    <dbReference type="NCBI Taxonomy" id="136370"/>
    <lineage>
        <taxon>Eukaryota</taxon>
        <taxon>Fungi</taxon>
        <taxon>Dikarya</taxon>
        <taxon>Ascomycota</taxon>
        <taxon>Pezizomycotina</taxon>
        <taxon>Lecanoromycetes</taxon>
        <taxon>OSLEUM clade</taxon>
        <taxon>Umbilicariomycetidae</taxon>
        <taxon>Umbilicariales</taxon>
        <taxon>Umbilicariaceae</taxon>
        <taxon>Lasallia</taxon>
    </lineage>
</organism>
<accession>A0A5M8PL40</accession>
<comment type="caution">
    <text evidence="1">The sequence shown here is derived from an EMBL/GenBank/DDBJ whole genome shotgun (WGS) entry which is preliminary data.</text>
</comment>
<evidence type="ECO:0000313" key="2">
    <source>
        <dbReference type="Proteomes" id="UP000324767"/>
    </source>
</evidence>